<feature type="domain" description="ABC transporter" evidence="6">
    <location>
        <begin position="2"/>
        <end position="228"/>
    </location>
</feature>
<evidence type="ECO:0000313" key="7">
    <source>
        <dbReference type="EMBL" id="KAA9136210.1"/>
    </source>
</evidence>
<reference evidence="8" key="1">
    <citation type="submission" date="2019-09" db="EMBL/GenBank/DDBJ databases">
        <title>Mumia zhuanghuii sp. nov. isolated from the intestinal contents of plateau pika (Ochotona curzoniae) in the Qinghai-Tibet plateau of China.</title>
        <authorList>
            <person name="Tian Z."/>
        </authorList>
    </citation>
    <scope>NUCLEOTIDE SEQUENCE [LARGE SCALE GENOMIC DNA]</scope>
    <source>
        <strain evidence="8">L-033</strain>
    </source>
</reference>
<proteinExistence type="inferred from homology"/>
<dbReference type="GO" id="GO:0005524">
    <property type="term" value="F:ATP binding"/>
    <property type="evidence" value="ECO:0007669"/>
    <property type="project" value="UniProtKB-KW"/>
</dbReference>
<evidence type="ECO:0000313" key="8">
    <source>
        <dbReference type="Proteomes" id="UP000326838"/>
    </source>
</evidence>
<dbReference type="InterPro" id="IPR027417">
    <property type="entry name" value="P-loop_NTPase"/>
</dbReference>
<dbReference type="SUPFAM" id="SSF52540">
    <property type="entry name" value="P-loop containing nucleoside triphosphate hydrolases"/>
    <property type="match status" value="1"/>
</dbReference>
<dbReference type="PANTHER" id="PTHR43820">
    <property type="entry name" value="HIGH-AFFINITY BRANCHED-CHAIN AMINO ACID TRANSPORT ATP-BINDING PROTEIN LIVF"/>
    <property type="match status" value="1"/>
</dbReference>
<comment type="similarity">
    <text evidence="1">Belongs to the ABC transporter superfamily.</text>
</comment>
<dbReference type="PANTHER" id="PTHR43820:SF4">
    <property type="entry name" value="HIGH-AFFINITY BRANCHED-CHAIN AMINO ACID TRANSPORT ATP-BINDING PROTEIN LIVF"/>
    <property type="match status" value="1"/>
</dbReference>
<sequence length="228" mass="24240">MIEVNALAAGYDGVPVVPRLDLTIAAGELIAFLGRNGMGKTTVMRTLAGQLPAIDGKVVLDGLPLRSGRADLAARAGLSFLPDDRGVFPRLTVAENLALARRRGYEPPVDVTALFPVIRERMNVNAGDLSGGQKQQVGLARAILAGEKVILVDEFSQGLQPSLVRDVLTAFREIAGTGVVIVLVDQSPQPLVEFATRVLAMEKGAIVLDSPASVVREDPQRLLDFLVV</sequence>
<dbReference type="GO" id="GO:0015807">
    <property type="term" value="P:L-amino acid transport"/>
    <property type="evidence" value="ECO:0007669"/>
    <property type="project" value="TreeGrafter"/>
</dbReference>
<keyword evidence="4 7" id="KW-0067">ATP-binding</keyword>
<dbReference type="PROSITE" id="PS50893">
    <property type="entry name" value="ABC_TRANSPORTER_2"/>
    <property type="match status" value="1"/>
</dbReference>
<evidence type="ECO:0000256" key="3">
    <source>
        <dbReference type="ARBA" id="ARBA00022741"/>
    </source>
</evidence>
<keyword evidence="2" id="KW-0813">Transport</keyword>
<dbReference type="GO" id="GO:0016887">
    <property type="term" value="F:ATP hydrolysis activity"/>
    <property type="evidence" value="ECO:0007669"/>
    <property type="project" value="InterPro"/>
</dbReference>
<keyword evidence="3" id="KW-0547">Nucleotide-binding</keyword>
<evidence type="ECO:0000256" key="5">
    <source>
        <dbReference type="ARBA" id="ARBA00022970"/>
    </source>
</evidence>
<evidence type="ECO:0000256" key="1">
    <source>
        <dbReference type="ARBA" id="ARBA00005417"/>
    </source>
</evidence>
<keyword evidence="5" id="KW-0029">Amino-acid transport</keyword>
<dbReference type="RefSeq" id="WP_150891398.1">
    <property type="nucleotide sequence ID" value="NZ_VYUY01000001.1"/>
</dbReference>
<gene>
    <name evidence="7" type="ORF">F6B40_00060</name>
</gene>
<evidence type="ECO:0000256" key="4">
    <source>
        <dbReference type="ARBA" id="ARBA00022840"/>
    </source>
</evidence>
<dbReference type="InterPro" id="IPR052156">
    <property type="entry name" value="BCAA_Transport_ATP-bd_LivF"/>
</dbReference>
<dbReference type="InterPro" id="IPR003593">
    <property type="entry name" value="AAA+_ATPase"/>
</dbReference>
<comment type="caution">
    <text evidence="7">The sequence shown here is derived from an EMBL/GenBank/DDBJ whole genome shotgun (WGS) entry which is preliminary data.</text>
</comment>
<evidence type="ECO:0000259" key="6">
    <source>
        <dbReference type="PROSITE" id="PS50893"/>
    </source>
</evidence>
<dbReference type="Gene3D" id="3.40.50.300">
    <property type="entry name" value="P-loop containing nucleotide triphosphate hydrolases"/>
    <property type="match status" value="1"/>
</dbReference>
<dbReference type="Proteomes" id="UP000326838">
    <property type="component" value="Unassembled WGS sequence"/>
</dbReference>
<name>A0A5N0TM95_9MICO</name>
<dbReference type="AlphaFoldDB" id="A0A5N0TM95"/>
<accession>A0A5N0TM95</accession>
<dbReference type="InterPro" id="IPR003439">
    <property type="entry name" value="ABC_transporter-like_ATP-bd"/>
</dbReference>
<evidence type="ECO:0000256" key="2">
    <source>
        <dbReference type="ARBA" id="ARBA00022448"/>
    </source>
</evidence>
<protein>
    <submittedName>
        <fullName evidence="7">ATP-binding cassette domain-containing protein</fullName>
    </submittedName>
</protein>
<dbReference type="EMBL" id="VYUY01000001">
    <property type="protein sequence ID" value="KAA9136210.1"/>
    <property type="molecule type" value="Genomic_DNA"/>
</dbReference>
<dbReference type="GO" id="GO:0015658">
    <property type="term" value="F:branched-chain amino acid transmembrane transporter activity"/>
    <property type="evidence" value="ECO:0007669"/>
    <property type="project" value="TreeGrafter"/>
</dbReference>
<organism evidence="7 8">
    <name type="scientific">Microbacterium caowuchunii</name>
    <dbReference type="NCBI Taxonomy" id="2614638"/>
    <lineage>
        <taxon>Bacteria</taxon>
        <taxon>Bacillati</taxon>
        <taxon>Actinomycetota</taxon>
        <taxon>Actinomycetes</taxon>
        <taxon>Micrococcales</taxon>
        <taxon>Microbacteriaceae</taxon>
        <taxon>Microbacterium</taxon>
    </lineage>
</organism>
<dbReference type="SMART" id="SM00382">
    <property type="entry name" value="AAA"/>
    <property type="match status" value="1"/>
</dbReference>
<keyword evidence="8" id="KW-1185">Reference proteome</keyword>
<dbReference type="Pfam" id="PF00005">
    <property type="entry name" value="ABC_tran"/>
    <property type="match status" value="1"/>
</dbReference>